<keyword evidence="2" id="KW-0472">Membrane</keyword>
<proteinExistence type="predicted"/>
<dbReference type="InParanoid" id="E4XQI1"/>
<name>E4XQI1_OIKDI</name>
<gene>
    <name evidence="3" type="ORF">GSOID_T00017934001</name>
</gene>
<feature type="coiled-coil region" evidence="1">
    <location>
        <begin position="57"/>
        <end position="84"/>
    </location>
</feature>
<feature type="transmembrane region" description="Helical" evidence="2">
    <location>
        <begin position="382"/>
        <end position="402"/>
    </location>
</feature>
<accession>E4XQI1</accession>
<protein>
    <submittedName>
        <fullName evidence="3">Uncharacterized protein</fullName>
    </submittedName>
</protein>
<dbReference type="EMBL" id="FN653105">
    <property type="protein sequence ID" value="CBY12067.1"/>
    <property type="molecule type" value="Genomic_DNA"/>
</dbReference>
<organism evidence="3">
    <name type="scientific">Oikopleura dioica</name>
    <name type="common">Tunicate</name>
    <dbReference type="NCBI Taxonomy" id="34765"/>
    <lineage>
        <taxon>Eukaryota</taxon>
        <taxon>Metazoa</taxon>
        <taxon>Chordata</taxon>
        <taxon>Tunicata</taxon>
        <taxon>Appendicularia</taxon>
        <taxon>Copelata</taxon>
        <taxon>Oikopleuridae</taxon>
        <taxon>Oikopleura</taxon>
    </lineage>
</organism>
<dbReference type="Proteomes" id="UP000001307">
    <property type="component" value="Unassembled WGS sequence"/>
</dbReference>
<evidence type="ECO:0000256" key="2">
    <source>
        <dbReference type="SAM" id="Phobius"/>
    </source>
</evidence>
<sequence length="551" mass="65200">MRFFYQIDMQDAALIDFLAQREDDYFDETPRVIFENLKQLFGDPLRELIRLPVRIKSHQMEEVLDKLEMNMQKIETLTEEEKEMPKEMFIALSGEPEMLVDVSKLFLAMKKLGDVTPGMEENIALLEEESMFCNQTQVNELISRVEEVLEATKEEKFKLENARKITESLQKHILEDDEELRKQLKMSSESDFEEVDIQRFEREINNNENRRGSADSFTVLGSDSGDEILQNKTQKTIEISAELEQLIIDSIHEILRLQDLNTRDEFQQLREFVETRINEKNIKFLDIEDQLDVLKKRIESQEISDKSLQRSHFSQQKKSRPKRKSRYIRRQLTLKKVRTMKNELTFLLKQLHKSKTTFKNIQSQLLARKTDNLVYKENLNRIIVFCFLTIVVILTWLTIFFLNSNDTKHSILNTERGDTIEINEDQILSPCSESQIPFSQNNEILEIEDEIMIEQIEQIPIHSDRRNDISTNDSFLKDRMRLEYMQRMRVGQIYHRAYFYKPPFPNYSQSPMFSHPIGTALNFEGISLEPSFCEFQPILHNSCTQNNSQNF</sequence>
<evidence type="ECO:0000256" key="1">
    <source>
        <dbReference type="SAM" id="Coils"/>
    </source>
</evidence>
<keyword evidence="2" id="KW-1133">Transmembrane helix</keyword>
<keyword evidence="1" id="KW-0175">Coiled coil</keyword>
<keyword evidence="4" id="KW-1185">Reference proteome</keyword>
<dbReference type="AlphaFoldDB" id="E4XQI1"/>
<evidence type="ECO:0000313" key="4">
    <source>
        <dbReference type="Proteomes" id="UP000001307"/>
    </source>
</evidence>
<dbReference type="OrthoDB" id="10677976at2759"/>
<keyword evidence="2" id="KW-0812">Transmembrane</keyword>
<reference evidence="3" key="1">
    <citation type="journal article" date="2010" name="Science">
        <title>Plasticity of animal genome architecture unmasked by rapid evolution of a pelagic tunicate.</title>
        <authorList>
            <person name="Denoeud F."/>
            <person name="Henriet S."/>
            <person name="Mungpakdee S."/>
            <person name="Aury J.M."/>
            <person name="Da Silva C."/>
            <person name="Brinkmann H."/>
            <person name="Mikhaleva J."/>
            <person name="Olsen L.C."/>
            <person name="Jubin C."/>
            <person name="Canestro C."/>
            <person name="Bouquet J.M."/>
            <person name="Danks G."/>
            <person name="Poulain J."/>
            <person name="Campsteijn C."/>
            <person name="Adamski M."/>
            <person name="Cross I."/>
            <person name="Yadetie F."/>
            <person name="Muffato M."/>
            <person name="Louis A."/>
            <person name="Butcher S."/>
            <person name="Tsagkogeorga G."/>
            <person name="Konrad A."/>
            <person name="Singh S."/>
            <person name="Jensen M.F."/>
            <person name="Cong E.H."/>
            <person name="Eikeseth-Otteraa H."/>
            <person name="Noel B."/>
            <person name="Anthouard V."/>
            <person name="Porcel B.M."/>
            <person name="Kachouri-Lafond R."/>
            <person name="Nishino A."/>
            <person name="Ugolini M."/>
            <person name="Chourrout P."/>
            <person name="Nishida H."/>
            <person name="Aasland R."/>
            <person name="Huzurbazar S."/>
            <person name="Westhof E."/>
            <person name="Delsuc F."/>
            <person name="Lehrach H."/>
            <person name="Reinhardt R."/>
            <person name="Weissenbach J."/>
            <person name="Roy S.W."/>
            <person name="Artiguenave F."/>
            <person name="Postlethwait J.H."/>
            <person name="Manak J.R."/>
            <person name="Thompson E.M."/>
            <person name="Jaillon O."/>
            <person name="Du Pasquier L."/>
            <person name="Boudinot P."/>
            <person name="Liberles D.A."/>
            <person name="Volff J.N."/>
            <person name="Philippe H."/>
            <person name="Lenhard B."/>
            <person name="Roest Crollius H."/>
            <person name="Wincker P."/>
            <person name="Chourrout D."/>
        </authorList>
    </citation>
    <scope>NUCLEOTIDE SEQUENCE [LARGE SCALE GENOMIC DNA]</scope>
</reference>
<evidence type="ECO:0000313" key="3">
    <source>
        <dbReference type="EMBL" id="CBY12067.1"/>
    </source>
</evidence>